<dbReference type="SMART" id="SM00233">
    <property type="entry name" value="PH"/>
    <property type="match status" value="1"/>
</dbReference>
<dbReference type="PANTHER" id="PTHR23180:SF399">
    <property type="entry name" value="BLOWN FUSE, ISOFORM A-RELATED"/>
    <property type="match status" value="1"/>
</dbReference>
<dbReference type="GO" id="GO:0005737">
    <property type="term" value="C:cytoplasm"/>
    <property type="evidence" value="ECO:0007669"/>
    <property type="project" value="InterPro"/>
</dbReference>
<dbReference type="Pfam" id="PF00169">
    <property type="entry name" value="PH"/>
    <property type="match status" value="1"/>
</dbReference>
<organism evidence="11 12">
    <name type="scientific">Agrilus planipennis</name>
    <name type="common">Emerald ash borer</name>
    <name type="synonym">Agrilus marcopoli</name>
    <dbReference type="NCBI Taxonomy" id="224129"/>
    <lineage>
        <taxon>Eukaryota</taxon>
        <taxon>Metazoa</taxon>
        <taxon>Ecdysozoa</taxon>
        <taxon>Arthropoda</taxon>
        <taxon>Hexapoda</taxon>
        <taxon>Insecta</taxon>
        <taxon>Pterygota</taxon>
        <taxon>Neoptera</taxon>
        <taxon>Endopterygota</taxon>
        <taxon>Coleoptera</taxon>
        <taxon>Polyphaga</taxon>
        <taxon>Elateriformia</taxon>
        <taxon>Buprestoidea</taxon>
        <taxon>Buprestidae</taxon>
        <taxon>Agrilinae</taxon>
        <taxon>Agrilus</taxon>
    </lineage>
</organism>
<dbReference type="Gene3D" id="1.10.220.150">
    <property type="entry name" value="Arf GTPase activating protein"/>
    <property type="match status" value="1"/>
</dbReference>
<dbReference type="SMART" id="SM00248">
    <property type="entry name" value="ANK"/>
    <property type="match status" value="2"/>
</dbReference>
<keyword evidence="11" id="KW-1185">Reference proteome</keyword>
<dbReference type="SUPFAM" id="SSF103657">
    <property type="entry name" value="BAR/IMD domain-like"/>
    <property type="match status" value="1"/>
</dbReference>
<evidence type="ECO:0000259" key="10">
    <source>
        <dbReference type="PROSITE" id="PS50115"/>
    </source>
</evidence>
<dbReference type="Pfam" id="PF01412">
    <property type="entry name" value="ArfGap"/>
    <property type="match status" value="1"/>
</dbReference>
<evidence type="ECO:0000313" key="12">
    <source>
        <dbReference type="RefSeq" id="XP_018333831.1"/>
    </source>
</evidence>
<name>A0A1W4XCI4_AGRPL</name>
<dbReference type="Proteomes" id="UP000192223">
    <property type="component" value="Unplaced"/>
</dbReference>
<dbReference type="InterPro" id="IPR002110">
    <property type="entry name" value="Ankyrin_rpt"/>
</dbReference>
<dbReference type="FunFam" id="2.30.29.30:FF:000026">
    <property type="entry name" value="Arf-GAP with coiled-coil, ANK repeat and PH domain-containing protein 2"/>
    <property type="match status" value="1"/>
</dbReference>
<keyword evidence="2" id="KW-0677">Repeat</keyword>
<feature type="compositionally biased region" description="Polar residues" evidence="8">
    <location>
        <begin position="562"/>
        <end position="577"/>
    </location>
</feature>
<dbReference type="PANTHER" id="PTHR23180">
    <property type="entry name" value="CENTAURIN/ARF"/>
    <property type="match status" value="1"/>
</dbReference>
<dbReference type="Gene3D" id="2.30.29.30">
    <property type="entry name" value="Pleckstrin-homology domain (PH domain)/Phosphotyrosine-binding domain (PTB)"/>
    <property type="match status" value="1"/>
</dbReference>
<keyword evidence="3 7" id="KW-0863">Zinc-finger</keyword>
<feature type="domain" description="Arf-GAP" evidence="10">
    <location>
        <begin position="401"/>
        <end position="522"/>
    </location>
</feature>
<dbReference type="PROSITE" id="PS50088">
    <property type="entry name" value="ANK_REPEAT"/>
    <property type="match status" value="2"/>
</dbReference>
<dbReference type="Pfam" id="PF16746">
    <property type="entry name" value="BAR_3"/>
    <property type="match status" value="1"/>
</dbReference>
<dbReference type="SUPFAM" id="SSF50729">
    <property type="entry name" value="PH domain-like"/>
    <property type="match status" value="1"/>
</dbReference>
<dbReference type="PROSITE" id="PS50297">
    <property type="entry name" value="ANK_REP_REGION"/>
    <property type="match status" value="2"/>
</dbReference>
<evidence type="ECO:0000256" key="4">
    <source>
        <dbReference type="ARBA" id="ARBA00022833"/>
    </source>
</evidence>
<dbReference type="Pfam" id="PF12796">
    <property type="entry name" value="Ank_2"/>
    <property type="match status" value="1"/>
</dbReference>
<reference evidence="12" key="1">
    <citation type="submission" date="2025-08" db="UniProtKB">
        <authorList>
            <consortium name="RefSeq"/>
        </authorList>
    </citation>
    <scope>IDENTIFICATION</scope>
    <source>
        <tissue evidence="12">Entire body</tissue>
    </source>
</reference>
<dbReference type="GO" id="GO:0008270">
    <property type="term" value="F:zinc ion binding"/>
    <property type="evidence" value="ECO:0007669"/>
    <property type="project" value="UniProtKB-KW"/>
</dbReference>
<feature type="region of interest" description="Disordered" evidence="8">
    <location>
        <begin position="540"/>
        <end position="617"/>
    </location>
</feature>
<dbReference type="CDD" id="cd13250">
    <property type="entry name" value="PH_ACAP"/>
    <property type="match status" value="1"/>
</dbReference>
<evidence type="ECO:0000256" key="2">
    <source>
        <dbReference type="ARBA" id="ARBA00022737"/>
    </source>
</evidence>
<accession>A0A1W4XCI4</accession>
<dbReference type="FunFam" id="1.20.1270.60:FF:000025">
    <property type="entry name" value="arf-GAP with coiled-coil, ANK repeat and PH domain-containing protein 2"/>
    <property type="match status" value="1"/>
</dbReference>
<dbReference type="InterPro" id="IPR004148">
    <property type="entry name" value="BAR_dom"/>
</dbReference>
<dbReference type="InterPro" id="IPR037278">
    <property type="entry name" value="ARFGAP/RecO"/>
</dbReference>
<dbReference type="InterPro" id="IPR011993">
    <property type="entry name" value="PH-like_dom_sf"/>
</dbReference>
<protein>
    <submittedName>
        <fullName evidence="12">Arf-GAP with coiled-coil, ANK repeat and PH domain-containing protein 2</fullName>
    </submittedName>
</protein>
<dbReference type="KEGG" id="apln:108742959"/>
<evidence type="ECO:0000256" key="6">
    <source>
        <dbReference type="PROSITE-ProRule" id="PRU00023"/>
    </source>
</evidence>
<dbReference type="Gene3D" id="1.20.1270.60">
    <property type="entry name" value="Arfaptin homology (AH) domain/BAR domain"/>
    <property type="match status" value="1"/>
</dbReference>
<gene>
    <name evidence="12" type="primary">LOC108742959</name>
</gene>
<dbReference type="STRING" id="224129.A0A1W4XCI4"/>
<dbReference type="InterPro" id="IPR036770">
    <property type="entry name" value="Ankyrin_rpt-contain_sf"/>
</dbReference>
<dbReference type="InterPro" id="IPR045258">
    <property type="entry name" value="ACAP1/2/3-like"/>
</dbReference>
<dbReference type="InterPro" id="IPR038508">
    <property type="entry name" value="ArfGAP_dom_sf"/>
</dbReference>
<dbReference type="RefSeq" id="XP_018333831.1">
    <property type="nucleotide sequence ID" value="XM_018478329.1"/>
</dbReference>
<dbReference type="CDD" id="cd08835">
    <property type="entry name" value="ArfGap_ACAP"/>
    <property type="match status" value="1"/>
</dbReference>
<dbReference type="PROSITE" id="PS50115">
    <property type="entry name" value="ARFGAP"/>
    <property type="match status" value="1"/>
</dbReference>
<evidence type="ECO:0000313" key="11">
    <source>
        <dbReference type="Proteomes" id="UP000192223"/>
    </source>
</evidence>
<dbReference type="InterPro" id="IPR027267">
    <property type="entry name" value="AH/BAR_dom_sf"/>
</dbReference>
<dbReference type="OrthoDB" id="10070851at2759"/>
<feature type="compositionally biased region" description="Basic and acidic residues" evidence="8">
    <location>
        <begin position="588"/>
        <end position="611"/>
    </location>
</feature>
<feature type="repeat" description="ANK" evidence="6">
    <location>
        <begin position="692"/>
        <end position="724"/>
    </location>
</feature>
<dbReference type="SMART" id="SM00105">
    <property type="entry name" value="ArfGap"/>
    <property type="match status" value="1"/>
</dbReference>
<evidence type="ECO:0000259" key="9">
    <source>
        <dbReference type="PROSITE" id="PS50003"/>
    </source>
</evidence>
<keyword evidence="4" id="KW-0862">Zinc</keyword>
<evidence type="ECO:0000256" key="8">
    <source>
        <dbReference type="SAM" id="MobiDB-lite"/>
    </source>
</evidence>
<proteinExistence type="predicted"/>
<dbReference type="AlphaFoldDB" id="A0A1W4XCI4"/>
<evidence type="ECO:0000256" key="1">
    <source>
        <dbReference type="ARBA" id="ARBA00022723"/>
    </source>
</evidence>
<sequence length="823" mass="93893">MFDKIDLEQCLRDSPKFRVYLEEQEASIDQLEMKLDKILKMCGAMVDTGKAYVAQQSLFANSLWDLSTHFKEDPEVLAPLNKLIHSLQEMNKFHTILLDQASRIILKNLTSFIKKDIKHVKDNKVHFDKISVEYDNVLVRNSQTSRNKQQEIEEIQNLLTAVRSCFGHQALDYMYSITKLQAVKRFEILDTLLSYMKACTTYYHQGSDLCEDLEPFFKNLADDISKMREESYKVEKTLQNRHSVVSNKEKVPEQKSNTAPIMEGYLFKRTSNAFKTWHRRWFYLFDNKLVYKKRTGEENVTVMEDDLRICTVKPVFDGERRFCFEIVSPSKNHMLQADSKEMYDAWISAMQKGIGAAIQQTYSYNPSNNNDSIVYSNSNFYRNSTESTSSEIDRVQKFKKIKLWEQLLKIPGNNYCCDCGAPNPHWASINLGLTLCIDCSGVHRSLGVHYSKVRSLTLDDWEPEMIKVMAELGNNIINNIYEENIPPDQKRATSKSTGSERETWIKAKYVDKKFVKKLPEFTALSGNSIRSSLDVRKWSVHKRRRRSKSSDNKRKSKPLINMATSSETPTTSDTISEQSEESGIFNEDNIKKVQDDNEGESDKKEDAETPNKRSSVLLIDLEKQPIEPLDLIVSSDQDSTGGEEEADVLEEDISKLHPNLLLYKAAAAHNLPVMCKALALGADKNWSNPDDRNRTAIHQAVLSGSVMACAYLIVNGAKINTQDDQGQTPLHLATIGGHTAQVCLLLKHRADQHIEDNDSTVPLTVAEQKKHADIVTLLRLGRLNEEMKESDYGVAGDEMFNDVVRDFSQIACNNPEKLHQSSN</sequence>
<dbReference type="FunCoup" id="A0A1W4XCI4">
    <property type="interactions" value="820"/>
</dbReference>
<evidence type="ECO:0000256" key="7">
    <source>
        <dbReference type="PROSITE-ProRule" id="PRU00288"/>
    </source>
</evidence>
<dbReference type="PRINTS" id="PR00405">
    <property type="entry name" value="REVINTRACTNG"/>
</dbReference>
<feature type="domain" description="PH" evidence="9">
    <location>
        <begin position="259"/>
        <end position="355"/>
    </location>
</feature>
<evidence type="ECO:0000256" key="5">
    <source>
        <dbReference type="ARBA" id="ARBA00023043"/>
    </source>
</evidence>
<evidence type="ECO:0000256" key="3">
    <source>
        <dbReference type="ARBA" id="ARBA00022771"/>
    </source>
</evidence>
<dbReference type="InterPro" id="IPR001164">
    <property type="entry name" value="ArfGAP_dom"/>
</dbReference>
<dbReference type="InParanoid" id="A0A1W4XCI4"/>
<dbReference type="PROSITE" id="PS50003">
    <property type="entry name" value="PH_DOMAIN"/>
    <property type="match status" value="1"/>
</dbReference>
<dbReference type="CDD" id="cd07603">
    <property type="entry name" value="BAR_ACAPs"/>
    <property type="match status" value="1"/>
</dbReference>
<dbReference type="SUPFAM" id="SSF48403">
    <property type="entry name" value="Ankyrin repeat"/>
    <property type="match status" value="1"/>
</dbReference>
<dbReference type="InterPro" id="IPR001849">
    <property type="entry name" value="PH_domain"/>
</dbReference>
<dbReference type="Gene3D" id="1.25.40.20">
    <property type="entry name" value="Ankyrin repeat-containing domain"/>
    <property type="match status" value="1"/>
</dbReference>
<dbReference type="SUPFAM" id="SSF57863">
    <property type="entry name" value="ArfGap/RecO-like zinc finger"/>
    <property type="match status" value="1"/>
</dbReference>
<dbReference type="GeneID" id="108742959"/>
<keyword evidence="5 6" id="KW-0040">ANK repeat</keyword>
<dbReference type="FunFam" id="1.10.220.150:FF:000007">
    <property type="entry name" value="Arf-GAP with coiled-coil, ANK repeat and PH domain-containing protein 2"/>
    <property type="match status" value="1"/>
</dbReference>
<keyword evidence="1" id="KW-0479">Metal-binding</keyword>
<dbReference type="CTD" id="42735"/>
<feature type="repeat" description="ANK" evidence="6">
    <location>
        <begin position="725"/>
        <end position="757"/>
    </location>
</feature>
<dbReference type="GO" id="GO:0005096">
    <property type="term" value="F:GTPase activator activity"/>
    <property type="evidence" value="ECO:0007669"/>
    <property type="project" value="InterPro"/>
</dbReference>